<keyword evidence="1" id="KW-1133">Transmembrane helix</keyword>
<proteinExistence type="predicted"/>
<organism evidence="2 3">
    <name type="scientific">Anaeramoeba ignava</name>
    <name type="common">Anaerobic marine amoeba</name>
    <dbReference type="NCBI Taxonomy" id="1746090"/>
    <lineage>
        <taxon>Eukaryota</taxon>
        <taxon>Metamonada</taxon>
        <taxon>Anaeramoebidae</taxon>
        <taxon>Anaeramoeba</taxon>
    </lineage>
</organism>
<keyword evidence="1" id="KW-0812">Transmembrane</keyword>
<gene>
    <name evidence="2" type="ORF">M0811_11072</name>
</gene>
<evidence type="ECO:0000313" key="2">
    <source>
        <dbReference type="EMBL" id="KAJ5070225.1"/>
    </source>
</evidence>
<evidence type="ECO:0000313" key="3">
    <source>
        <dbReference type="Proteomes" id="UP001149090"/>
    </source>
</evidence>
<feature type="transmembrane region" description="Helical" evidence="1">
    <location>
        <begin position="97"/>
        <end position="117"/>
    </location>
</feature>
<dbReference type="AlphaFoldDB" id="A0A9Q0LD34"/>
<accession>A0A9Q0LD34</accession>
<feature type="transmembrane region" description="Helical" evidence="1">
    <location>
        <begin position="40"/>
        <end position="60"/>
    </location>
</feature>
<dbReference type="Proteomes" id="UP001149090">
    <property type="component" value="Unassembled WGS sequence"/>
</dbReference>
<evidence type="ECO:0000256" key="1">
    <source>
        <dbReference type="SAM" id="Phobius"/>
    </source>
</evidence>
<feature type="transmembrane region" description="Helical" evidence="1">
    <location>
        <begin position="169"/>
        <end position="186"/>
    </location>
</feature>
<reference evidence="2" key="1">
    <citation type="submission" date="2022-10" db="EMBL/GenBank/DDBJ databases">
        <title>Novel sulphate-reducing endosymbionts in the free-living metamonad Anaeramoeba.</title>
        <authorList>
            <person name="Jerlstrom-Hultqvist J."/>
            <person name="Cepicka I."/>
            <person name="Gallot-Lavallee L."/>
            <person name="Salas-Leiva D."/>
            <person name="Curtis B.A."/>
            <person name="Zahonova K."/>
            <person name="Pipaliya S."/>
            <person name="Dacks J."/>
            <person name="Roger A.J."/>
        </authorList>
    </citation>
    <scope>NUCLEOTIDE SEQUENCE</scope>
    <source>
        <strain evidence="2">BMAN</strain>
    </source>
</reference>
<keyword evidence="3" id="KW-1185">Reference proteome</keyword>
<feature type="transmembrane region" description="Helical" evidence="1">
    <location>
        <begin position="137"/>
        <end position="157"/>
    </location>
</feature>
<sequence length="260" mass="30125">MQENETKQRKGKETKIIEKNNKEKVEKIEKTKTQFKHAKFIRISGIVLGIYYILAIGVSRYITRGPDSIYDNWWVCNAGMVLGVIGMLTLKLQMVGGACLLIFFPSIFWCIDVVSYLVARKLPLGSASYMFKDDTPFLEIASTTHHLWYLPFALFIISLETRININSWLISNGVLTFIVVGARIFTPKYTLLPDGRNFLLNVNMAYNFWDDCPIKFMHYFDDWHPVVYLTYMNFIGYFGFHLGAFIICHPISRLISRSKK</sequence>
<comment type="caution">
    <text evidence="2">The sequence shown here is derived from an EMBL/GenBank/DDBJ whole genome shotgun (WGS) entry which is preliminary data.</text>
</comment>
<feature type="transmembrane region" description="Helical" evidence="1">
    <location>
        <begin position="72"/>
        <end position="90"/>
    </location>
</feature>
<protein>
    <submittedName>
        <fullName evidence="2">Uncharacterized protein</fullName>
    </submittedName>
</protein>
<keyword evidence="1" id="KW-0472">Membrane</keyword>
<dbReference type="EMBL" id="JAPDFW010000097">
    <property type="protein sequence ID" value="KAJ5070225.1"/>
    <property type="molecule type" value="Genomic_DNA"/>
</dbReference>
<dbReference type="OrthoDB" id="17763at2759"/>
<feature type="transmembrane region" description="Helical" evidence="1">
    <location>
        <begin position="226"/>
        <end position="251"/>
    </location>
</feature>
<name>A0A9Q0LD34_ANAIG</name>